<dbReference type="EMBL" id="BMKE01000014">
    <property type="protein sequence ID" value="GGB45627.1"/>
    <property type="molecule type" value="Genomic_DNA"/>
</dbReference>
<comment type="caution">
    <text evidence="10">The sequence shown here is derived from an EMBL/GenBank/DDBJ whole genome shotgun (WGS) entry which is preliminary data.</text>
</comment>
<dbReference type="Gene3D" id="3.40.50.150">
    <property type="entry name" value="Vaccinia Virus protein VP39"/>
    <property type="match status" value="1"/>
</dbReference>
<evidence type="ECO:0000256" key="4">
    <source>
        <dbReference type="ARBA" id="ARBA00022603"/>
    </source>
</evidence>
<evidence type="ECO:0000313" key="11">
    <source>
        <dbReference type="Proteomes" id="UP000646152"/>
    </source>
</evidence>
<evidence type="ECO:0000256" key="7">
    <source>
        <dbReference type="ARBA" id="ARBA00022756"/>
    </source>
</evidence>
<dbReference type="Pfam" id="PF08241">
    <property type="entry name" value="Methyltransf_11"/>
    <property type="match status" value="1"/>
</dbReference>
<protein>
    <recommendedName>
        <fullName evidence="3 8">Malonyl-[acyl-carrier protein] O-methyltransferase</fullName>
        <shortName evidence="8">Malonyl-ACP O-methyltransferase</shortName>
        <ecNumber evidence="3 8">2.1.1.197</ecNumber>
    </recommendedName>
    <alternativeName>
        <fullName evidence="8">Biotin synthesis protein BioC</fullName>
    </alternativeName>
</protein>
<dbReference type="PANTHER" id="PTHR13090">
    <property type="entry name" value="ARGININE-HYDROXYLASE NDUFAF5, MITOCHONDRIAL"/>
    <property type="match status" value="1"/>
</dbReference>
<dbReference type="InterPro" id="IPR029063">
    <property type="entry name" value="SAM-dependent_MTases_sf"/>
</dbReference>
<keyword evidence="6 8" id="KW-0949">S-adenosyl-L-methionine</keyword>
<comment type="similarity">
    <text evidence="8">Belongs to the methyltransferase superfamily.</text>
</comment>
<dbReference type="InterPro" id="IPR013216">
    <property type="entry name" value="Methyltransf_11"/>
</dbReference>
<accession>A0ABQ1IKN7</accession>
<dbReference type="InterPro" id="IPR050602">
    <property type="entry name" value="Malonyl-ACP_OMT"/>
</dbReference>
<comment type="catalytic activity">
    <reaction evidence="1 8">
        <text>malonyl-[ACP] + S-adenosyl-L-methionine = malonyl-[ACP] methyl ester + S-adenosyl-L-homocysteine</text>
        <dbReference type="Rhea" id="RHEA:17105"/>
        <dbReference type="Rhea" id="RHEA-COMP:9623"/>
        <dbReference type="Rhea" id="RHEA-COMP:9954"/>
        <dbReference type="ChEBI" id="CHEBI:57856"/>
        <dbReference type="ChEBI" id="CHEBI:59789"/>
        <dbReference type="ChEBI" id="CHEBI:78449"/>
        <dbReference type="ChEBI" id="CHEBI:78845"/>
        <dbReference type="EC" id="2.1.1.197"/>
    </reaction>
</comment>
<dbReference type="PANTHER" id="PTHR13090:SF1">
    <property type="entry name" value="ARGININE-HYDROXYLASE NDUFAF5, MITOCHONDRIAL"/>
    <property type="match status" value="1"/>
</dbReference>
<sequence>MNYAISFMPISTPLINKQKVASAFGRAAHSYEQHNELQRRSGNALLALLSAEQPEHALLGLDLGCGSGWFAPALKQKAEQLLALDLSPAMLQQAQGKADIVPLCADMDTQPLAEHSLDWIFANLCLQWSADPAAWLANWSRRLKPGGVLVFATLIEGSLFELAECWQHQGQPSPVNRFISHSKLEQHLAATGRRWQCQAATEQLAYPNLKALLLDLKGIGANRVNDERRSGLMGKHTWQQLNLTYPVNNQGHCVATYRLAYGVIYG</sequence>
<dbReference type="SUPFAM" id="SSF53335">
    <property type="entry name" value="S-adenosyl-L-methionine-dependent methyltransferases"/>
    <property type="match status" value="1"/>
</dbReference>
<name>A0ABQ1IKN7_9GAMM</name>
<evidence type="ECO:0000256" key="6">
    <source>
        <dbReference type="ARBA" id="ARBA00022691"/>
    </source>
</evidence>
<evidence type="ECO:0000313" key="10">
    <source>
        <dbReference type="EMBL" id="GGB45627.1"/>
    </source>
</evidence>
<dbReference type="NCBIfam" id="TIGR02072">
    <property type="entry name" value="BioC"/>
    <property type="match status" value="1"/>
</dbReference>
<keyword evidence="4 8" id="KW-0489">Methyltransferase</keyword>
<keyword evidence="11" id="KW-1185">Reference proteome</keyword>
<comment type="pathway">
    <text evidence="2 8">Cofactor biosynthesis; biotin biosynthesis.</text>
</comment>
<dbReference type="InterPro" id="IPR011814">
    <property type="entry name" value="BioC"/>
</dbReference>
<evidence type="ECO:0000256" key="8">
    <source>
        <dbReference type="HAMAP-Rule" id="MF_00835"/>
    </source>
</evidence>
<keyword evidence="5 8" id="KW-0808">Transferase</keyword>
<evidence type="ECO:0000256" key="5">
    <source>
        <dbReference type="ARBA" id="ARBA00022679"/>
    </source>
</evidence>
<proteinExistence type="inferred from homology"/>
<organism evidence="10 11">
    <name type="scientific">Oceanisphaera marina</name>
    <dbReference type="NCBI Taxonomy" id="2017550"/>
    <lineage>
        <taxon>Bacteria</taxon>
        <taxon>Pseudomonadati</taxon>
        <taxon>Pseudomonadota</taxon>
        <taxon>Gammaproteobacteria</taxon>
        <taxon>Aeromonadales</taxon>
        <taxon>Aeromonadaceae</taxon>
        <taxon>Oceanisphaera</taxon>
    </lineage>
</organism>
<dbReference type="EC" id="2.1.1.197" evidence="3 8"/>
<evidence type="ECO:0000256" key="3">
    <source>
        <dbReference type="ARBA" id="ARBA00012327"/>
    </source>
</evidence>
<dbReference type="HAMAP" id="MF_00835">
    <property type="entry name" value="BioC"/>
    <property type="match status" value="1"/>
</dbReference>
<keyword evidence="7 8" id="KW-0093">Biotin biosynthesis</keyword>
<dbReference type="Proteomes" id="UP000646152">
    <property type="component" value="Unassembled WGS sequence"/>
</dbReference>
<evidence type="ECO:0000256" key="2">
    <source>
        <dbReference type="ARBA" id="ARBA00004746"/>
    </source>
</evidence>
<evidence type="ECO:0000259" key="9">
    <source>
        <dbReference type="Pfam" id="PF08241"/>
    </source>
</evidence>
<feature type="domain" description="Methyltransferase type 11" evidence="9">
    <location>
        <begin position="61"/>
        <end position="151"/>
    </location>
</feature>
<dbReference type="CDD" id="cd02440">
    <property type="entry name" value="AdoMet_MTases"/>
    <property type="match status" value="1"/>
</dbReference>
<comment type="function">
    <text evidence="8">Converts the free carboxyl group of a malonyl-thioester to its methyl ester by transfer of a methyl group from S-adenosyl-L-methionine (SAM). It allows to synthesize pimeloyl-ACP via the fatty acid synthetic pathway.</text>
</comment>
<reference evidence="11" key="1">
    <citation type="journal article" date="2019" name="Int. J. Syst. Evol. Microbiol.">
        <title>The Global Catalogue of Microorganisms (GCM) 10K type strain sequencing project: providing services to taxonomists for standard genome sequencing and annotation.</title>
        <authorList>
            <consortium name="The Broad Institute Genomics Platform"/>
            <consortium name="The Broad Institute Genome Sequencing Center for Infectious Disease"/>
            <person name="Wu L."/>
            <person name="Ma J."/>
        </authorList>
    </citation>
    <scope>NUCLEOTIDE SEQUENCE [LARGE SCALE GENOMIC DNA]</scope>
    <source>
        <strain evidence="11">CGMCC 1.15923</strain>
    </source>
</reference>
<evidence type="ECO:0000256" key="1">
    <source>
        <dbReference type="ARBA" id="ARBA00000852"/>
    </source>
</evidence>
<gene>
    <name evidence="8 10" type="primary">bioC</name>
    <name evidence="10" type="ORF">GCM10011502_18670</name>
</gene>